<dbReference type="OrthoDB" id="9785236at2"/>
<dbReference type="PANTHER" id="PTHR31891">
    <property type="entry name" value="FORMAMIDASE C869.04-RELATED"/>
    <property type="match status" value="1"/>
</dbReference>
<organism evidence="1 2">
    <name type="scientific">Actinacidiphila oryziradicis</name>
    <dbReference type="NCBI Taxonomy" id="2571141"/>
    <lineage>
        <taxon>Bacteria</taxon>
        <taxon>Bacillati</taxon>
        <taxon>Actinomycetota</taxon>
        <taxon>Actinomycetes</taxon>
        <taxon>Kitasatosporales</taxon>
        <taxon>Streptomycetaceae</taxon>
        <taxon>Actinacidiphila</taxon>
    </lineage>
</organism>
<dbReference type="SUPFAM" id="SSF141130">
    <property type="entry name" value="Acetamidase/Formamidase-like"/>
    <property type="match status" value="1"/>
</dbReference>
<evidence type="ECO:0000313" key="2">
    <source>
        <dbReference type="Proteomes" id="UP000305778"/>
    </source>
</evidence>
<gene>
    <name evidence="1" type="ORF">FCI23_18130</name>
</gene>
<protein>
    <submittedName>
        <fullName evidence="1">Acetamidase</fullName>
    </submittedName>
</protein>
<dbReference type="Gene3D" id="2.60.120.580">
    <property type="entry name" value="Acetamidase/Formamidase-like domains"/>
    <property type="match status" value="2"/>
</dbReference>
<evidence type="ECO:0000313" key="1">
    <source>
        <dbReference type="EMBL" id="TKA10128.1"/>
    </source>
</evidence>
<dbReference type="AlphaFoldDB" id="A0A4U0SM42"/>
<name>A0A4U0SM42_9ACTN</name>
<dbReference type="Pfam" id="PF03069">
    <property type="entry name" value="FmdA_AmdA"/>
    <property type="match status" value="1"/>
</dbReference>
<keyword evidence="2" id="KW-1185">Reference proteome</keyword>
<comment type="caution">
    <text evidence="1">The sequence shown here is derived from an EMBL/GenBank/DDBJ whole genome shotgun (WGS) entry which is preliminary data.</text>
</comment>
<dbReference type="Gene3D" id="3.10.28.20">
    <property type="entry name" value="Acetamidase/Formamidase-like domains"/>
    <property type="match status" value="1"/>
</dbReference>
<proteinExistence type="predicted"/>
<dbReference type="GO" id="GO:0016811">
    <property type="term" value="F:hydrolase activity, acting on carbon-nitrogen (but not peptide) bonds, in linear amides"/>
    <property type="evidence" value="ECO:0007669"/>
    <property type="project" value="InterPro"/>
</dbReference>
<dbReference type="Proteomes" id="UP000305778">
    <property type="component" value="Unassembled WGS sequence"/>
</dbReference>
<reference evidence="1 2" key="1">
    <citation type="submission" date="2019-04" db="EMBL/GenBank/DDBJ databases">
        <title>Streptomyces oryziradicis sp. nov., a novel actinomycete isolated from rhizosphere soil of rice (Oryza sativa L.).</title>
        <authorList>
            <person name="Li C."/>
        </authorList>
    </citation>
    <scope>NUCLEOTIDE SEQUENCE [LARGE SCALE GENOMIC DNA]</scope>
    <source>
        <strain evidence="1 2">NEAU-C40</strain>
    </source>
</reference>
<sequence>MGILTAGTGPGIADHYLPSTPDTISWGTLPTPATPPVLEVDDGDIVTFDTVSSEGLMEDQGRDPVSYFGRFGITRHAILDEAVEIAASGLKRESPAKGPHIVHGPVRVRGAEAGDWLRVDFLDLRPRVPYGIISSRHQRGCLPERLPRNDNGTTPVVFSRFCSLSDNETHAVFDYRTGRASIELSPFMGLCGVTPTGETPLSTIPPGSFGGNMDMREIVAGSSLFLPIQISGAGFFMGDPHFAQGNGEIALTALEGSLRATVRLSVAKPGPGLLSGQRAAWPVAETEDHWIILGMHEDLNEAMRRCAELSVRFLAEQTGMTENEAYLYLSAAGDFSVSQVVDIVKGVHCLIRKGDFGMRGDWSLERALSTGQCIVRS</sequence>
<accession>A0A4U0SM42</accession>
<dbReference type="EMBL" id="SUMC01000016">
    <property type="protein sequence ID" value="TKA10128.1"/>
    <property type="molecule type" value="Genomic_DNA"/>
</dbReference>
<dbReference type="PANTHER" id="PTHR31891:SF1">
    <property type="entry name" value="FORMAMIDASE C869.04-RELATED"/>
    <property type="match status" value="1"/>
</dbReference>
<dbReference type="InterPro" id="IPR004304">
    <property type="entry name" value="FmdA_AmdA"/>
</dbReference>